<evidence type="ECO:0000313" key="6">
    <source>
        <dbReference type="Proteomes" id="UP000062788"/>
    </source>
</evidence>
<feature type="domain" description="Phosphoribosyl-dephospho-CoA transferase MdcG C-terminal" evidence="3">
    <location>
        <begin position="97"/>
        <end position="166"/>
    </location>
</feature>
<protein>
    <submittedName>
        <fullName evidence="5">Phosphoribosyl-dephospho-CoA transferase</fullName>
    </submittedName>
</protein>
<evidence type="ECO:0000256" key="2">
    <source>
        <dbReference type="ARBA" id="ARBA00022695"/>
    </source>
</evidence>
<dbReference type="InterPro" id="IPR048903">
    <property type="entry name" value="MdcG_N"/>
</dbReference>
<evidence type="ECO:0000259" key="3">
    <source>
        <dbReference type="Pfam" id="PF10620"/>
    </source>
</evidence>
<keyword evidence="1 5" id="KW-0808">Transferase</keyword>
<gene>
    <name evidence="5" type="ORF">WS67_05705</name>
</gene>
<accession>A0A118DQA7</accession>
<dbReference type="NCBIfam" id="TIGR03135">
    <property type="entry name" value="malonate_mdcG"/>
    <property type="match status" value="1"/>
</dbReference>
<evidence type="ECO:0000256" key="1">
    <source>
        <dbReference type="ARBA" id="ARBA00022679"/>
    </source>
</evidence>
<evidence type="ECO:0000259" key="4">
    <source>
        <dbReference type="Pfam" id="PF20866"/>
    </source>
</evidence>
<dbReference type="InterPro" id="IPR049180">
    <property type="entry name" value="MdcG_C"/>
</dbReference>
<dbReference type="InterPro" id="IPR017557">
    <property type="entry name" value="Holo-ACP_synthase"/>
</dbReference>
<dbReference type="Pfam" id="PF10620">
    <property type="entry name" value="MdcG"/>
    <property type="match status" value="2"/>
</dbReference>
<dbReference type="Proteomes" id="UP000062788">
    <property type="component" value="Unassembled WGS sequence"/>
</dbReference>
<reference evidence="5 6" key="1">
    <citation type="submission" date="2015-11" db="EMBL/GenBank/DDBJ databases">
        <title>Expanding the genomic diversity of Burkholderia species for the development of highly accurate diagnostics.</title>
        <authorList>
            <person name="Sahl J."/>
            <person name="Keim P."/>
            <person name="Wagner D."/>
        </authorList>
    </citation>
    <scope>NUCLEOTIDE SEQUENCE [LARGE SCALE GENOMIC DNA]</scope>
    <source>
        <strain evidence="5 6">TSV85</strain>
    </source>
</reference>
<evidence type="ECO:0000313" key="5">
    <source>
        <dbReference type="EMBL" id="KVE29346.1"/>
    </source>
</evidence>
<feature type="domain" description="Phosphoribosyl-dephospho-CoA transferase MdcG C-terminal" evidence="3">
    <location>
        <begin position="216"/>
        <end position="272"/>
    </location>
</feature>
<feature type="domain" description="Phosphoribosyl-dephospho-CoA transferase MdcG N-terminal" evidence="4">
    <location>
        <begin position="13"/>
        <end position="90"/>
    </location>
</feature>
<sequence length="281" mass="29940">MSWRAPAADAPLRRHTLVRVRADAWPGLLAAHGDAAHLPDVRHWAARGWPLIVRRGMPGEAGVALGLPLPPSAGKRRIALTAAPAQIAAIRALPTLTEVERDAPPAWRPTLANLRMLADAHWVDCRVFGSLGWQALTGLRYLHGQSDLDIVLTPRAARRACDTARDAAARIACDGPGRGRESGWPADDAEAACGRDASAGESQESSDWADCAETGAAIAALVAALADLDTRAPMRIDGELLRADGAGVNWRELHARAREVAVKTADGVVLCAPDVFLETWR</sequence>
<dbReference type="Pfam" id="PF20866">
    <property type="entry name" value="MdcG_N"/>
    <property type="match status" value="1"/>
</dbReference>
<comment type="caution">
    <text evidence="5">The sequence shown here is derived from an EMBL/GenBank/DDBJ whole genome shotgun (WGS) entry which is preliminary data.</text>
</comment>
<proteinExistence type="predicted"/>
<keyword evidence="2" id="KW-0548">Nucleotidyltransferase</keyword>
<dbReference type="AlphaFoldDB" id="A0A118DQA7"/>
<dbReference type="RefSeq" id="WP_059513912.1">
    <property type="nucleotide sequence ID" value="NZ_LOWA01000014.1"/>
</dbReference>
<organism evidence="5 6">
    <name type="scientific">Burkholderia singularis</name>
    <dbReference type="NCBI Taxonomy" id="1503053"/>
    <lineage>
        <taxon>Bacteria</taxon>
        <taxon>Pseudomonadati</taxon>
        <taxon>Pseudomonadota</taxon>
        <taxon>Betaproteobacteria</taxon>
        <taxon>Burkholderiales</taxon>
        <taxon>Burkholderiaceae</taxon>
        <taxon>Burkholderia</taxon>
        <taxon>pseudomallei group</taxon>
    </lineage>
</organism>
<name>A0A118DQA7_9BURK</name>
<keyword evidence="6" id="KW-1185">Reference proteome</keyword>
<dbReference type="GO" id="GO:0016779">
    <property type="term" value="F:nucleotidyltransferase activity"/>
    <property type="evidence" value="ECO:0007669"/>
    <property type="project" value="UniProtKB-KW"/>
</dbReference>
<dbReference type="EMBL" id="LOWA01000014">
    <property type="protein sequence ID" value="KVE29346.1"/>
    <property type="molecule type" value="Genomic_DNA"/>
</dbReference>
<dbReference type="OrthoDB" id="5985862at2"/>